<evidence type="ECO:0000313" key="7">
    <source>
        <dbReference type="EMBL" id="CAH2030450.1"/>
    </source>
</evidence>
<feature type="transmembrane region" description="Helical" evidence="6">
    <location>
        <begin position="176"/>
        <end position="197"/>
    </location>
</feature>
<dbReference type="InterPro" id="IPR038730">
    <property type="entry name" value="HyfE-like"/>
</dbReference>
<dbReference type="PANTHER" id="PTHR38601:SF1">
    <property type="entry name" value="HYDROGENASE-4 COMPONENT E"/>
    <property type="match status" value="1"/>
</dbReference>
<dbReference type="EMBL" id="OW150024">
    <property type="protein sequence ID" value="CAH2030450.1"/>
    <property type="molecule type" value="Genomic_DNA"/>
</dbReference>
<reference evidence="7 8" key="1">
    <citation type="submission" date="2022-03" db="EMBL/GenBank/DDBJ databases">
        <authorList>
            <person name="Koch H."/>
        </authorList>
    </citation>
    <scope>NUCLEOTIDE SEQUENCE [LARGE SCALE GENOMIC DNA]</scope>
    <source>
        <strain evidence="7 8">G1</strain>
    </source>
</reference>
<feature type="transmembrane region" description="Helical" evidence="6">
    <location>
        <begin position="89"/>
        <end position="110"/>
    </location>
</feature>
<gene>
    <name evidence="7" type="ORF">GEAMG1_0638</name>
</gene>
<accession>A0ABM9D5E0</accession>
<name>A0ABM9D5E0_9BACT</name>
<feature type="transmembrane region" description="Helical" evidence="6">
    <location>
        <begin position="149"/>
        <end position="170"/>
    </location>
</feature>
<feature type="transmembrane region" description="Helical" evidence="6">
    <location>
        <begin position="53"/>
        <end position="77"/>
    </location>
</feature>
<keyword evidence="2" id="KW-1003">Cell membrane</keyword>
<evidence type="ECO:0000256" key="2">
    <source>
        <dbReference type="ARBA" id="ARBA00022475"/>
    </source>
</evidence>
<evidence type="ECO:0000256" key="4">
    <source>
        <dbReference type="ARBA" id="ARBA00022989"/>
    </source>
</evidence>
<keyword evidence="3 6" id="KW-0812">Transmembrane</keyword>
<dbReference type="RefSeq" id="WP_305731386.1">
    <property type="nucleotide sequence ID" value="NZ_OW150024.1"/>
</dbReference>
<evidence type="ECO:0000256" key="1">
    <source>
        <dbReference type="ARBA" id="ARBA00004651"/>
    </source>
</evidence>
<comment type="subcellular location">
    <subcellularLocation>
        <location evidence="1">Cell membrane</location>
        <topology evidence="1">Multi-pass membrane protein</topology>
    </subcellularLocation>
</comment>
<sequence>MVSFLSDHLLILVMLLNFALLSTGRLTLAVRLATAQGVLLGLLPGILHPLTWHLMTIIVGIILVKGIIIPWLLMSALKKAEIKRELEPFLGFGPTLVVGATVTALAFLYVPRLPLLAAHQGHLFVPASIATLLTGFLLLTTRRKAISQVLGYLILENGIFIFGLLLAEAMPVMVEAGVLLDLLAGIFVMGIVIGHISREFSSLDTSRLSALREK</sequence>
<keyword evidence="8" id="KW-1185">Reference proteome</keyword>
<organism evidence="7 8">
    <name type="scientific">Trichlorobacter ammonificans</name>
    <dbReference type="NCBI Taxonomy" id="2916410"/>
    <lineage>
        <taxon>Bacteria</taxon>
        <taxon>Pseudomonadati</taxon>
        <taxon>Thermodesulfobacteriota</taxon>
        <taxon>Desulfuromonadia</taxon>
        <taxon>Geobacterales</taxon>
        <taxon>Geobacteraceae</taxon>
        <taxon>Trichlorobacter</taxon>
    </lineage>
</organism>
<evidence type="ECO:0000256" key="6">
    <source>
        <dbReference type="SAM" id="Phobius"/>
    </source>
</evidence>
<evidence type="ECO:0000256" key="5">
    <source>
        <dbReference type="ARBA" id="ARBA00023136"/>
    </source>
</evidence>
<keyword evidence="5 6" id="KW-0472">Membrane</keyword>
<evidence type="ECO:0000256" key="3">
    <source>
        <dbReference type="ARBA" id="ARBA00022692"/>
    </source>
</evidence>
<evidence type="ECO:0000313" key="8">
    <source>
        <dbReference type="Proteomes" id="UP001295463"/>
    </source>
</evidence>
<dbReference type="Proteomes" id="UP001295463">
    <property type="component" value="Chromosome"/>
</dbReference>
<proteinExistence type="predicted"/>
<dbReference type="PANTHER" id="PTHR38601">
    <property type="entry name" value="HYDROGENASE-4 COMPONENT E"/>
    <property type="match status" value="1"/>
</dbReference>
<keyword evidence="4 6" id="KW-1133">Transmembrane helix</keyword>
<protein>
    <submittedName>
        <fullName evidence="7">Ech-hydrogenase-related complex, HyfE-like integral membrane subunit</fullName>
    </submittedName>
</protein>
<feature type="transmembrane region" description="Helical" evidence="6">
    <location>
        <begin position="122"/>
        <end position="140"/>
    </location>
</feature>